<evidence type="ECO:0000313" key="2">
    <source>
        <dbReference type="EMBL" id="RLV61810.1"/>
    </source>
</evidence>
<evidence type="ECO:0000256" key="1">
    <source>
        <dbReference type="SAM" id="MobiDB-lite"/>
    </source>
</evidence>
<dbReference type="Proteomes" id="UP000276834">
    <property type="component" value="Unassembled WGS sequence"/>
</dbReference>
<feature type="compositionally biased region" description="Polar residues" evidence="1">
    <location>
        <begin position="87"/>
        <end position="108"/>
    </location>
</feature>
<organism evidence="2 3">
    <name type="scientific">Chloebia gouldiae</name>
    <name type="common">Gouldian finch</name>
    <name type="synonym">Erythrura gouldiae</name>
    <dbReference type="NCBI Taxonomy" id="44316"/>
    <lineage>
        <taxon>Eukaryota</taxon>
        <taxon>Metazoa</taxon>
        <taxon>Chordata</taxon>
        <taxon>Craniata</taxon>
        <taxon>Vertebrata</taxon>
        <taxon>Euteleostomi</taxon>
        <taxon>Archelosauria</taxon>
        <taxon>Archosauria</taxon>
        <taxon>Dinosauria</taxon>
        <taxon>Saurischia</taxon>
        <taxon>Theropoda</taxon>
        <taxon>Coelurosauria</taxon>
        <taxon>Aves</taxon>
        <taxon>Neognathae</taxon>
        <taxon>Neoaves</taxon>
        <taxon>Telluraves</taxon>
        <taxon>Australaves</taxon>
        <taxon>Passeriformes</taxon>
        <taxon>Passeroidea</taxon>
        <taxon>Passeridae</taxon>
        <taxon>Chloebia</taxon>
    </lineage>
</organism>
<comment type="caution">
    <text evidence="2">The sequence shown here is derived from an EMBL/GenBank/DDBJ whole genome shotgun (WGS) entry which is preliminary data.</text>
</comment>
<reference evidence="2 3" key="1">
    <citation type="journal article" date="2018" name="Proc. R. Soc. B">
        <title>A non-coding region near Follistatin controls head colour polymorphism in the Gouldian finch.</title>
        <authorList>
            <person name="Toomey M.B."/>
            <person name="Marques C.I."/>
            <person name="Andrade P."/>
            <person name="Araujo P.M."/>
            <person name="Sabatino S."/>
            <person name="Gazda M.A."/>
            <person name="Afonso S."/>
            <person name="Lopes R.J."/>
            <person name="Corbo J.C."/>
            <person name="Carneiro M."/>
        </authorList>
    </citation>
    <scope>NUCLEOTIDE SEQUENCE [LARGE SCALE GENOMIC DNA]</scope>
    <source>
        <strain evidence="2">Red01</strain>
        <tissue evidence="2">Muscle</tissue>
    </source>
</reference>
<sequence>WDFGVPQEGFGIFGVPQVSPTPQVRLSPAQVYPSPSGASLTCPGEFSVLFFWDFWYPRWDFGVPQVGFGIFGVSQVYPTPQVRLSPAQVSPTPQVRLSPAQVSLGHSR</sequence>
<accession>A0A3L8Q2Q6</accession>
<protein>
    <submittedName>
        <fullName evidence="2">Uncharacterized protein</fullName>
    </submittedName>
</protein>
<dbReference type="EMBL" id="QUSF01017060">
    <property type="protein sequence ID" value="RLV61810.1"/>
    <property type="molecule type" value="Genomic_DNA"/>
</dbReference>
<feature type="non-terminal residue" evidence="2">
    <location>
        <position position="1"/>
    </location>
</feature>
<dbReference type="AlphaFoldDB" id="A0A3L8Q2Q6"/>
<gene>
    <name evidence="2" type="ORF">DV515_00020014</name>
</gene>
<evidence type="ECO:0000313" key="3">
    <source>
        <dbReference type="Proteomes" id="UP000276834"/>
    </source>
</evidence>
<feature type="region of interest" description="Disordered" evidence="1">
    <location>
        <begin position="85"/>
        <end position="108"/>
    </location>
</feature>
<keyword evidence="3" id="KW-1185">Reference proteome</keyword>
<name>A0A3L8Q2Q6_CHLGU</name>
<proteinExistence type="predicted"/>